<organism evidence="1 2">
    <name type="scientific">Mesorhizobium liriopis</name>
    <dbReference type="NCBI Taxonomy" id="2953882"/>
    <lineage>
        <taxon>Bacteria</taxon>
        <taxon>Pseudomonadati</taxon>
        <taxon>Pseudomonadota</taxon>
        <taxon>Alphaproteobacteria</taxon>
        <taxon>Hyphomicrobiales</taxon>
        <taxon>Phyllobacteriaceae</taxon>
        <taxon>Mesorhizobium</taxon>
    </lineage>
</organism>
<protein>
    <submittedName>
        <fullName evidence="1">Uncharacterized protein</fullName>
    </submittedName>
</protein>
<proteinExistence type="predicted"/>
<keyword evidence="2" id="KW-1185">Reference proteome</keyword>
<name>A0ABT1C8T5_9HYPH</name>
<evidence type="ECO:0000313" key="1">
    <source>
        <dbReference type="EMBL" id="MCO6050376.1"/>
    </source>
</evidence>
<dbReference type="RefSeq" id="WP_252818965.1">
    <property type="nucleotide sequence ID" value="NZ_JAMXQS010000005.1"/>
</dbReference>
<accession>A0ABT1C8T5</accession>
<evidence type="ECO:0000313" key="2">
    <source>
        <dbReference type="Proteomes" id="UP001205906"/>
    </source>
</evidence>
<dbReference type="EMBL" id="JAMXQS010000005">
    <property type="protein sequence ID" value="MCO6050376.1"/>
    <property type="molecule type" value="Genomic_DNA"/>
</dbReference>
<comment type="caution">
    <text evidence="1">The sequence shown here is derived from an EMBL/GenBank/DDBJ whole genome shotgun (WGS) entry which is preliminary data.</text>
</comment>
<dbReference type="Proteomes" id="UP001205906">
    <property type="component" value="Unassembled WGS sequence"/>
</dbReference>
<sequence length="70" mass="7827">MASRQIPAHLEDAQDQVPEYLRRSIGVSPFQQRSRKDEILRLSGMGRGLTEIAALLKCTYAEITDVLDAP</sequence>
<gene>
    <name evidence="1" type="ORF">NGM99_11330</name>
</gene>
<reference evidence="1 2" key="1">
    <citation type="submission" date="2022-06" db="EMBL/GenBank/DDBJ databases">
        <title>Mesorhizobium sp. strain RP14 Genome sequencing and assembly.</title>
        <authorList>
            <person name="Kim I."/>
        </authorList>
    </citation>
    <scope>NUCLEOTIDE SEQUENCE [LARGE SCALE GENOMIC DNA]</scope>
    <source>
        <strain evidence="2">RP14(2022)</strain>
    </source>
</reference>